<feature type="region of interest" description="Disordered" evidence="1">
    <location>
        <begin position="76"/>
        <end position="102"/>
    </location>
</feature>
<proteinExistence type="predicted"/>
<accession>A0A1Q9F553</accession>
<dbReference type="EMBL" id="LSRX01000011">
    <property type="protein sequence ID" value="OLQ14777.1"/>
    <property type="molecule type" value="Genomic_DNA"/>
</dbReference>
<evidence type="ECO:0000256" key="1">
    <source>
        <dbReference type="SAM" id="MobiDB-lite"/>
    </source>
</evidence>
<reference evidence="2 3" key="1">
    <citation type="submission" date="2016-02" db="EMBL/GenBank/DDBJ databases">
        <title>Genome analysis of coral dinoflagellate symbionts highlights evolutionary adaptations to a symbiotic lifestyle.</title>
        <authorList>
            <person name="Aranda M."/>
            <person name="Li Y."/>
            <person name="Liew Y.J."/>
            <person name="Baumgarten S."/>
            <person name="Simakov O."/>
            <person name="Wilson M."/>
            <person name="Piel J."/>
            <person name="Ashoor H."/>
            <person name="Bougouffa S."/>
            <person name="Bajic V.B."/>
            <person name="Ryu T."/>
            <person name="Ravasi T."/>
            <person name="Bayer T."/>
            <person name="Micklem G."/>
            <person name="Kim H."/>
            <person name="Bhak J."/>
            <person name="Lajeunesse T.C."/>
            <person name="Voolstra C.R."/>
        </authorList>
    </citation>
    <scope>NUCLEOTIDE SEQUENCE [LARGE SCALE GENOMIC DNA]</scope>
    <source>
        <strain evidence="2 3">CCMP2467</strain>
    </source>
</reference>
<dbReference type="Proteomes" id="UP000186817">
    <property type="component" value="Unassembled WGS sequence"/>
</dbReference>
<protein>
    <submittedName>
        <fullName evidence="2">Uncharacterized protein</fullName>
    </submittedName>
</protein>
<organism evidence="2 3">
    <name type="scientific">Symbiodinium microadriaticum</name>
    <name type="common">Dinoflagellate</name>
    <name type="synonym">Zooxanthella microadriatica</name>
    <dbReference type="NCBI Taxonomy" id="2951"/>
    <lineage>
        <taxon>Eukaryota</taxon>
        <taxon>Sar</taxon>
        <taxon>Alveolata</taxon>
        <taxon>Dinophyceae</taxon>
        <taxon>Suessiales</taxon>
        <taxon>Symbiodiniaceae</taxon>
        <taxon>Symbiodinium</taxon>
    </lineage>
</organism>
<sequence>MKSQPQRLLIARAFEEFSVQCLGSHSIRDTSVLGEQHRGKQRELDDREELNTWENRLRVRQENLEEREAKVARMEARLEEQAEDAEPSGKQKRGKGGAIEATAQDWNLGHLQVGSYRYRPQLSEGEQHARAQLFGTPFRCLKAKGRFEGADKKN</sequence>
<keyword evidence="3" id="KW-1185">Reference proteome</keyword>
<comment type="caution">
    <text evidence="2">The sequence shown here is derived from an EMBL/GenBank/DDBJ whole genome shotgun (WGS) entry which is preliminary data.</text>
</comment>
<evidence type="ECO:0000313" key="3">
    <source>
        <dbReference type="Proteomes" id="UP000186817"/>
    </source>
</evidence>
<gene>
    <name evidence="2" type="ORF">AK812_SmicGene1106</name>
</gene>
<name>A0A1Q9F553_SYMMI</name>
<evidence type="ECO:0000313" key="2">
    <source>
        <dbReference type="EMBL" id="OLQ14777.1"/>
    </source>
</evidence>
<dbReference type="AlphaFoldDB" id="A0A1Q9F553"/>